<dbReference type="CDD" id="cd00293">
    <property type="entry name" value="USP-like"/>
    <property type="match status" value="1"/>
</dbReference>
<gene>
    <name evidence="3" type="ORF">HNQ45_000404</name>
</gene>
<evidence type="ECO:0000313" key="4">
    <source>
        <dbReference type="Proteomes" id="UP000579136"/>
    </source>
</evidence>
<dbReference type="PANTHER" id="PTHR46268">
    <property type="entry name" value="STRESS RESPONSE PROTEIN NHAX"/>
    <property type="match status" value="1"/>
</dbReference>
<evidence type="ECO:0000259" key="2">
    <source>
        <dbReference type="Pfam" id="PF00582"/>
    </source>
</evidence>
<comment type="similarity">
    <text evidence="1">Belongs to the universal stress protein A family.</text>
</comment>
<dbReference type="AlphaFoldDB" id="A0A9Q2CXT3"/>
<dbReference type="Gene3D" id="3.40.50.620">
    <property type="entry name" value="HUPs"/>
    <property type="match status" value="1"/>
</dbReference>
<dbReference type="Pfam" id="PF00582">
    <property type="entry name" value="Usp"/>
    <property type="match status" value="1"/>
</dbReference>
<accession>A0A9Q2CXT3</accession>
<dbReference type="InterPro" id="IPR006016">
    <property type="entry name" value="UspA"/>
</dbReference>
<evidence type="ECO:0000256" key="1">
    <source>
        <dbReference type="ARBA" id="ARBA00008791"/>
    </source>
</evidence>
<dbReference type="PANTHER" id="PTHR46268:SF6">
    <property type="entry name" value="UNIVERSAL STRESS PROTEIN UP12"/>
    <property type="match status" value="1"/>
</dbReference>
<comment type="caution">
    <text evidence="3">The sequence shown here is derived from an EMBL/GenBank/DDBJ whole genome shotgun (WGS) entry which is preliminary data.</text>
</comment>
<dbReference type="SUPFAM" id="SSF52402">
    <property type="entry name" value="Adenine nucleotide alpha hydrolases-like"/>
    <property type="match status" value="1"/>
</dbReference>
<feature type="domain" description="UspA" evidence="2">
    <location>
        <begin position="1"/>
        <end position="134"/>
    </location>
</feature>
<keyword evidence="4" id="KW-1185">Reference proteome</keyword>
<reference evidence="3 4" key="1">
    <citation type="submission" date="2020-08" db="EMBL/GenBank/DDBJ databases">
        <title>Genomic Encyclopedia of Type Strains, Phase IV (KMG-IV): sequencing the most valuable type-strain genomes for metagenomic binning, comparative biology and taxonomic classification.</title>
        <authorList>
            <person name="Goeker M."/>
        </authorList>
    </citation>
    <scope>NUCLEOTIDE SEQUENCE [LARGE SCALE GENOMIC DNA]</scope>
    <source>
        <strain evidence="3 4">DSM 19163</strain>
    </source>
</reference>
<dbReference type="RefSeq" id="WP_183672955.1">
    <property type="nucleotide sequence ID" value="NZ_CBCRYX010000001.1"/>
</dbReference>
<proteinExistence type="inferred from homology"/>
<dbReference type="EMBL" id="JACHHF010000002">
    <property type="protein sequence ID" value="MBB5175534.1"/>
    <property type="molecule type" value="Genomic_DNA"/>
</dbReference>
<name>A0A9Q2CXT3_9STAP</name>
<protein>
    <submittedName>
        <fullName evidence="3">Nucleotide-binding universal stress UspA family protein</fullName>
    </submittedName>
</protein>
<dbReference type="InterPro" id="IPR006015">
    <property type="entry name" value="Universal_stress_UspA"/>
</dbReference>
<evidence type="ECO:0000313" key="3">
    <source>
        <dbReference type="EMBL" id="MBB5175534.1"/>
    </source>
</evidence>
<dbReference type="PRINTS" id="PR01438">
    <property type="entry name" value="UNVRSLSTRESS"/>
</dbReference>
<organism evidence="3 4">
    <name type="scientific">Nosocomiicoccus ampullae</name>
    <dbReference type="NCBI Taxonomy" id="489910"/>
    <lineage>
        <taxon>Bacteria</taxon>
        <taxon>Bacillati</taxon>
        <taxon>Bacillota</taxon>
        <taxon>Bacilli</taxon>
        <taxon>Bacillales</taxon>
        <taxon>Staphylococcaceae</taxon>
        <taxon>Nosocomiicoccus</taxon>
    </lineage>
</organism>
<sequence length="134" mass="14817">MYKNIIVAVDMSENSYRAVLEATKLTEEDTFITLLNVRDASEAQREALHGGDIIPEDTIEGLEKQTSLLDSKNIQYKLLTKTGQIAKTIIDEANSGSYDVIIVGQKGKVLKDIIIGSVSRRVLKESKIPVLLVK</sequence>
<dbReference type="InterPro" id="IPR014729">
    <property type="entry name" value="Rossmann-like_a/b/a_fold"/>
</dbReference>
<dbReference type="Proteomes" id="UP000579136">
    <property type="component" value="Unassembled WGS sequence"/>
</dbReference>